<reference evidence="1 2" key="1">
    <citation type="submission" date="2020-03" db="EMBL/GenBank/DDBJ databases">
        <authorList>
            <person name="Kim M.K."/>
        </authorList>
    </citation>
    <scope>NUCLEOTIDE SEQUENCE [LARGE SCALE GENOMIC DNA]</scope>
    <source>
        <strain evidence="1 2">BT328</strain>
    </source>
</reference>
<protein>
    <submittedName>
        <fullName evidence="1">Uncharacterized protein</fullName>
    </submittedName>
</protein>
<gene>
    <name evidence="1" type="ORF">G8759_25160</name>
</gene>
<name>A0A6G9ATN3_9BACT</name>
<proteinExistence type="predicted"/>
<dbReference type="AlphaFoldDB" id="A0A6G9ATN3"/>
<accession>A0A6G9ATN3</accession>
<dbReference type="RefSeq" id="WP_167214394.1">
    <property type="nucleotide sequence ID" value="NZ_CP050063.1"/>
</dbReference>
<evidence type="ECO:0000313" key="1">
    <source>
        <dbReference type="EMBL" id="QIP15686.1"/>
    </source>
</evidence>
<sequence length="151" mass="17212">MEHLSLIVFCAFIGVMPFLTLAQPVQVIKIPTKYLQEGVIFDASTDNAPIPLGSVSRFTPSLVEITVAEDIINAGYTNQHIKLENCYRQYFGYLDEQGNRVVVVQLINSHVKKKERAIIEDWKTESMSGFGAFFEKNVRKYFVEVVHKKLL</sequence>
<organism evidence="1 2">
    <name type="scientific">Spirosoma aureum</name>
    <dbReference type="NCBI Taxonomy" id="2692134"/>
    <lineage>
        <taxon>Bacteria</taxon>
        <taxon>Pseudomonadati</taxon>
        <taxon>Bacteroidota</taxon>
        <taxon>Cytophagia</taxon>
        <taxon>Cytophagales</taxon>
        <taxon>Cytophagaceae</taxon>
        <taxon>Spirosoma</taxon>
    </lineage>
</organism>
<evidence type="ECO:0000313" key="2">
    <source>
        <dbReference type="Proteomes" id="UP000501802"/>
    </source>
</evidence>
<dbReference type="KEGG" id="spib:G8759_25160"/>
<keyword evidence="2" id="KW-1185">Reference proteome</keyword>
<dbReference type="Proteomes" id="UP000501802">
    <property type="component" value="Chromosome"/>
</dbReference>
<dbReference type="EMBL" id="CP050063">
    <property type="protein sequence ID" value="QIP15686.1"/>
    <property type="molecule type" value="Genomic_DNA"/>
</dbReference>